<feature type="region of interest" description="Disordered" evidence="2">
    <location>
        <begin position="408"/>
        <end position="446"/>
    </location>
</feature>
<proteinExistence type="predicted"/>
<sequence length="537" mass="59486">MAGAIALDTAFAFGALSAWSDYLMTGPEVVYDRFFEGARHALIEVDAAVCGRDRALIRPLLDLLTGIKVGSDEPAMSRPLGPVALAVVRITELVAEFQGRAMAQELWERLRSTGLQDLAPVLFEHGVRELRDIMLNAGSLLLSGVESWKLEAVVRGRLETALALPPGRSDHPVAEVRQKASWAAALEALQAAVLAATTRTLALPIVEETRFIIRDTALRDLVRLEEALRAFDERDMAAAVDLCIICTWYMLREIEISNAAVHLLLPVTKTESQGCLTVRTYICVCRAKSEPLCPFHAARRHIERLRLAGVDGSETHFLFPGSDGQPLKKYQVVQLIERVLQAAGVETTRADEAGRQIPRFGGHTLRVSGGDGVQGPQLAPLLRLPQNVRAAAATGALPAPTLARDSAVMVLSDEEPSTPPARRRRRRRAQPEPLQPLPIEDSQPPPQELVAGVTLDQVRAEIAKAIPPHNEVCRWRTTCGWGYGWSSYYRVQADSLRPELRRCRRCFPDEARPDEQQQLWILQLVSRLEWFFFPGRS</sequence>
<keyword evidence="4" id="KW-1185">Reference proteome</keyword>
<keyword evidence="1" id="KW-0233">DNA recombination</keyword>
<dbReference type="Gene3D" id="1.10.443.10">
    <property type="entry name" value="Intergrase catalytic core"/>
    <property type="match status" value="1"/>
</dbReference>
<dbReference type="GO" id="GO:0015074">
    <property type="term" value="P:DNA integration"/>
    <property type="evidence" value="ECO:0007669"/>
    <property type="project" value="InterPro"/>
</dbReference>
<dbReference type="OrthoDB" id="448024at2759"/>
<comment type="caution">
    <text evidence="3">The sequence shown here is derived from an EMBL/GenBank/DDBJ whole genome shotgun (WGS) entry which is preliminary data.</text>
</comment>
<accession>A0A812P8U2</accession>
<dbReference type="InterPro" id="IPR013762">
    <property type="entry name" value="Integrase-like_cat_sf"/>
</dbReference>
<dbReference type="GO" id="GO:0003677">
    <property type="term" value="F:DNA binding"/>
    <property type="evidence" value="ECO:0007669"/>
    <property type="project" value="InterPro"/>
</dbReference>
<evidence type="ECO:0000256" key="2">
    <source>
        <dbReference type="SAM" id="MobiDB-lite"/>
    </source>
</evidence>
<dbReference type="InterPro" id="IPR011010">
    <property type="entry name" value="DNA_brk_join_enz"/>
</dbReference>
<dbReference type="AlphaFoldDB" id="A0A812P8U2"/>
<organism evidence="3 4">
    <name type="scientific">Symbiodinium pilosum</name>
    <name type="common">Dinoflagellate</name>
    <dbReference type="NCBI Taxonomy" id="2952"/>
    <lineage>
        <taxon>Eukaryota</taxon>
        <taxon>Sar</taxon>
        <taxon>Alveolata</taxon>
        <taxon>Dinophyceae</taxon>
        <taxon>Suessiales</taxon>
        <taxon>Symbiodiniaceae</taxon>
        <taxon>Symbiodinium</taxon>
    </lineage>
</organism>
<reference evidence="3" key="1">
    <citation type="submission" date="2021-02" db="EMBL/GenBank/DDBJ databases">
        <authorList>
            <person name="Dougan E. K."/>
            <person name="Rhodes N."/>
            <person name="Thang M."/>
            <person name="Chan C."/>
        </authorList>
    </citation>
    <scope>NUCLEOTIDE SEQUENCE</scope>
</reference>
<dbReference type="SUPFAM" id="SSF56349">
    <property type="entry name" value="DNA breaking-rejoining enzymes"/>
    <property type="match status" value="1"/>
</dbReference>
<evidence type="ECO:0000313" key="4">
    <source>
        <dbReference type="Proteomes" id="UP000649617"/>
    </source>
</evidence>
<name>A0A812P8U2_SYMPI</name>
<dbReference type="Proteomes" id="UP000649617">
    <property type="component" value="Unassembled WGS sequence"/>
</dbReference>
<evidence type="ECO:0000256" key="1">
    <source>
        <dbReference type="ARBA" id="ARBA00023172"/>
    </source>
</evidence>
<dbReference type="GO" id="GO:0006310">
    <property type="term" value="P:DNA recombination"/>
    <property type="evidence" value="ECO:0007669"/>
    <property type="project" value="UniProtKB-KW"/>
</dbReference>
<gene>
    <name evidence="3" type="ORF">SPIL2461_LOCUS8316</name>
</gene>
<dbReference type="EMBL" id="CAJNIZ010013526">
    <property type="protein sequence ID" value="CAE7350496.1"/>
    <property type="molecule type" value="Genomic_DNA"/>
</dbReference>
<feature type="non-terminal residue" evidence="3">
    <location>
        <position position="537"/>
    </location>
</feature>
<protein>
    <submittedName>
        <fullName evidence="3">Uncharacterized protein</fullName>
    </submittedName>
</protein>
<evidence type="ECO:0000313" key="3">
    <source>
        <dbReference type="EMBL" id="CAE7350496.1"/>
    </source>
</evidence>